<accession>S9SBE2</accession>
<dbReference type="InterPro" id="IPR051491">
    <property type="entry name" value="Recombinase/Transposase-rel"/>
</dbReference>
<evidence type="ECO:0000313" key="3">
    <source>
        <dbReference type="EMBL" id="EPX83539.1"/>
    </source>
</evidence>
<dbReference type="PANTHER" id="PTHR36172">
    <property type="match status" value="1"/>
</dbReference>
<comment type="caution">
    <text evidence="3">The sequence shown here is derived from an EMBL/GenBank/DDBJ whole genome shotgun (WGS) entry which is preliminary data.</text>
</comment>
<dbReference type="InterPro" id="IPR010095">
    <property type="entry name" value="Cas12f1-like_TNB"/>
</dbReference>
<keyword evidence="1" id="KW-0238">DNA-binding</keyword>
<protein>
    <submittedName>
        <fullName evidence="3">Transposase OrfB</fullName>
    </submittedName>
</protein>
<organism evidence="3 4">
    <name type="scientific">Salipiger mucosus DSM 16094</name>
    <dbReference type="NCBI Taxonomy" id="1123237"/>
    <lineage>
        <taxon>Bacteria</taxon>
        <taxon>Pseudomonadati</taxon>
        <taxon>Pseudomonadota</taxon>
        <taxon>Alphaproteobacteria</taxon>
        <taxon>Rhodobacterales</taxon>
        <taxon>Roseobacteraceae</taxon>
        <taxon>Salipiger</taxon>
    </lineage>
</organism>
<dbReference type="GO" id="GO:0003677">
    <property type="term" value="F:DNA binding"/>
    <property type="evidence" value="ECO:0007669"/>
    <property type="project" value="UniProtKB-KW"/>
</dbReference>
<keyword evidence="4" id="KW-1185">Reference proteome</keyword>
<dbReference type="PANTHER" id="PTHR36172:SF1">
    <property type="entry name" value="RESOLVASE-RELATED"/>
    <property type="match status" value="1"/>
</dbReference>
<dbReference type="STRING" id="1123237.Salmuc_02147"/>
<feature type="domain" description="Cas12f1-like TNB" evidence="2">
    <location>
        <begin position="262"/>
        <end position="325"/>
    </location>
</feature>
<evidence type="ECO:0000313" key="4">
    <source>
        <dbReference type="Proteomes" id="UP000015347"/>
    </source>
</evidence>
<dbReference type="EMBL" id="APVH01000015">
    <property type="protein sequence ID" value="EPX83539.1"/>
    <property type="molecule type" value="Genomic_DNA"/>
</dbReference>
<dbReference type="eggNOG" id="COG0675">
    <property type="taxonomic scope" value="Bacteria"/>
</dbReference>
<name>S9SBE2_9RHOB</name>
<dbReference type="HOGENOM" id="CLU_029254_0_0_5"/>
<gene>
    <name evidence="3" type="ORF">Salmuc_02147</name>
</gene>
<dbReference type="Proteomes" id="UP000015347">
    <property type="component" value="Unassembled WGS sequence"/>
</dbReference>
<reference evidence="4" key="1">
    <citation type="journal article" date="2014" name="Stand. Genomic Sci.">
        <title>Genome sequence of the exopolysaccharide-producing Salipiger mucosus type strain (DSM 16094(T)), a moderately halophilic member of the Roseobacter clade.</title>
        <authorList>
            <person name="Riedel T."/>
            <person name="Spring S."/>
            <person name="Fiebig A."/>
            <person name="Petersen J."/>
            <person name="Kyrpides N.C."/>
            <person name="Goker M."/>
            <person name="Klenk H.P."/>
        </authorList>
    </citation>
    <scope>NUCLEOTIDE SEQUENCE [LARGE SCALE GENOMIC DNA]</scope>
    <source>
        <strain evidence="4">DSM 16094</strain>
    </source>
</reference>
<dbReference type="NCBIfam" id="TIGR01766">
    <property type="entry name" value="IS200/IS605 family accessory protein TnpB-like domain"/>
    <property type="match status" value="1"/>
</dbReference>
<evidence type="ECO:0000259" key="2">
    <source>
        <dbReference type="Pfam" id="PF07282"/>
    </source>
</evidence>
<proteinExistence type="predicted"/>
<sequence length="338" mass="39106">MEADEGYIDRNDPDLRKVNLRRIIRDFVRAEAHERGETFGSAACDEAVVEAFKTRDAVIKKRMRGEKCDYSFKSLKEVRQGFIIQKLTPYFVTRNFHVSEALPEEAFGAQTRIISERGQWFICAQKHITTVGQDEIQAQSVVAIDPGVRTFATAYSVDQCTTYGEDFYITRIWPLLEKLDELIGKRAKSRNSQWTRHFQKKIDRAMVRVRNLVDDLHKRVAHDLVKSFDVILLPTFETSQMVEKQERKINTKTVRSMLGLGHYRFRQRLEWMCRKYGKRLVMVNEAYTSKTRSWDGVIHDNLGGAKKISDGTIVVDRDVNGARGIMLRALYGDQEPCT</sequence>
<evidence type="ECO:0000256" key="1">
    <source>
        <dbReference type="ARBA" id="ARBA00023125"/>
    </source>
</evidence>
<dbReference type="AlphaFoldDB" id="S9SBE2"/>
<dbReference type="Pfam" id="PF07282">
    <property type="entry name" value="Cas12f1-like_TNB"/>
    <property type="match status" value="1"/>
</dbReference>